<dbReference type="GO" id="GO:0003964">
    <property type="term" value="F:RNA-directed DNA polymerase activity"/>
    <property type="evidence" value="ECO:0007669"/>
    <property type="project" value="UniProtKB-KW"/>
</dbReference>
<feature type="domain" description="RNase H type-1" evidence="3">
    <location>
        <begin position="2122"/>
        <end position="2238"/>
    </location>
</feature>
<dbReference type="Gene3D" id="3.30.420.10">
    <property type="entry name" value="Ribonuclease H-like superfamily/Ribonuclease H"/>
    <property type="match status" value="1"/>
</dbReference>
<keyword evidence="4" id="KW-0808">Transferase</keyword>
<protein>
    <submittedName>
        <fullName evidence="4">LINE-1 reverse transcriptase-like</fullName>
    </submittedName>
</protein>
<gene>
    <name evidence="4" type="ORF">AK812_SmicGene12855</name>
</gene>
<feature type="region of interest" description="Disordered" evidence="1">
    <location>
        <begin position="352"/>
        <end position="401"/>
    </location>
</feature>
<feature type="compositionally biased region" description="Low complexity" evidence="1">
    <location>
        <begin position="1485"/>
        <end position="1501"/>
    </location>
</feature>
<name>A0A1Q9E9K4_SYMMI</name>
<keyword evidence="4" id="KW-0695">RNA-directed DNA polymerase</keyword>
<organism evidence="4 5">
    <name type="scientific">Symbiodinium microadriaticum</name>
    <name type="common">Dinoflagellate</name>
    <name type="synonym">Zooxanthella microadriatica</name>
    <dbReference type="NCBI Taxonomy" id="2951"/>
    <lineage>
        <taxon>Eukaryota</taxon>
        <taxon>Sar</taxon>
        <taxon>Alveolata</taxon>
        <taxon>Dinophyceae</taxon>
        <taxon>Suessiales</taxon>
        <taxon>Symbiodiniaceae</taxon>
        <taxon>Symbiodinium</taxon>
    </lineage>
</organism>
<evidence type="ECO:0000256" key="1">
    <source>
        <dbReference type="SAM" id="MobiDB-lite"/>
    </source>
</evidence>
<evidence type="ECO:0000259" key="2">
    <source>
        <dbReference type="PROSITE" id="PS50878"/>
    </source>
</evidence>
<dbReference type="SUPFAM" id="SSF53098">
    <property type="entry name" value="Ribonuclease H-like"/>
    <property type="match status" value="1"/>
</dbReference>
<comment type="caution">
    <text evidence="4">The sequence shown here is derived from an EMBL/GenBank/DDBJ whole genome shotgun (WGS) entry which is preliminary data.</text>
</comment>
<dbReference type="PROSITE" id="PS50878">
    <property type="entry name" value="RT_POL"/>
    <property type="match status" value="1"/>
</dbReference>
<sequence length="2450" mass="272362">MPVLNSVAKRGKDATEFLRLICARSRWPYERQEQLRPLLDALARARQIDPAAHNWWAYVNPEHQHCIEQDSFRVIMSEYLCLTAHLEAVDFADGRISEAHCLRCCQTWRLSLAKALGLLRTSGGFTLTTVNGDASKRRIIFPSLPERWHGLVGSADCDLASSFNVSKAKATAMPRPPFAMGIRQIRARVDGGVHPVTERGNGIMGRFAYKYSLDEVGKALVAVGETPNWRVIQQSLHQHRSVRAQAFVKVWTSTGTVLVQGGGAPVFECALKEALGEIGAQTSEEEHIGLQLFVDGSCPGNRHAGKLPTAAGCASAHGTFGSGRMPRSLALSSSDSSEDSYGSDASFFSSNSSDAVDAAAGGPPPGADANMEPPSDTDDLLASDNEHVPAPLAGCGPPPPATAASVDKDYHFRLKKQSFTDELLKGLCWRQLERELKEKFPARQAAAQYREYRKGHARDSPRTLLYNVSEFLSQERRNDLEHMSAALRCMLEEDMQDNDLYWLEHLPEGPMPDRLVAMQYFQRAVFTSLLEQAGTADAAMVSHLSVELASNTFYRPAMRLLWPILSAKQRLEVQQWFFRYSMQMDEKENTGDDGASDGLLHRAAAAAADRDNVDFMPDRLSYDFQEAAGSHKISPAAPIPLLECRKLIGEAGLLLLLDKQVFAEPTIQYREVMPGYQYAWSLPKASAAVTSAKDAVLAKRAEFWAQLTTLLSALPARNRVLFLGDLNTTFSTEGTMVGRGVLARQGSHAPDTPLAQDLLRSLDLVVLNSWGVAGARACTYLPAGASGRSQIDFAIMRRREADAPARCAAPQLLPFVPHTGMRHLPLLGTIPMPQRPETRACRNPINRRRVQELCRTHAELPDAFQRTAAELHGQSPHLSAHELLTHAWQTATASLPRQLPVQVPQADHRPVLKLWRLRQTLRDLLPSARTSERALFRAWQCRAALQAHQRVLRRMCRARKKQRFDQMLSVAADTLPGLQRVYQVLRVFAPKAPRRKLQLRAANGMPLCIADTVTAIRDYYATLFSQSAPRQVLPAPLSPMQITTEEFCTALQRLSGNKALPPAEAPATLWKLAAETLTAKLLPQVNHWLRHMHLPPPDEWNVADICLLPKPNKPVAGPETLRPISLLHPVAKALAVVINHRIQPQLHALVQELPQFSYLAGRSVQDALDRAMSHCCQVRSILHAQRQNPHLKRQGHQPSACRGGITLSLDLQQAFDLMPRDSLLAAMQLAQIDHPTQYAILQLHHHAQMRIAHGGCQATVDTTNGVRQGCGLAPSLWCLFTCLILTHLQQEITRDVTTVYADDFLFQWIIESPEHFEQVVAKIGYIMRTLKQFGMRVSPTKTVLLISLRGPMAGRVLRTHITTLPGKGRHLQVPLHTDAVFQTQSSILLPIVPHHTYLGARLSYSSPEALTLKERMKLSWTAFGRLLPALRSAGHMAEMPAPAFSPEPAASENQDLLSPELQAKLLEGMMQGDRSHNPLGLNLNPAATRASTAAPSTAGSSLPPPQEVEDGDMDTTQRDKRAAPEGTALPWATPTDTGKGGKYPRQESKGNTRDYGGGWDRDHRRSPGQRRQQHWKSHESDHRTDKDATDRKILNLCAALTNLVLRHEDQLSINRSQSNYVMFCQCKGMLTVVPEFIKAIQAWKEAKEQKPETITLPMRAFLLKQWLELLRNRFEACLASDTSKAQAAEMLVLDANGMVPYLEWDPQAKEMKIKREREPMRPDQVLEMLTRMQALALQPLAVMRFHAIHKLSWQMSSEVVPMMLEIGGRTPDANRLWEDFGRLSHSAATRCVVTAGQDGEVCPGYRSAEDCRRHVRTLRLQNRGNHCYSHASILSLCWLWTSGPPALADVFGPSLLRVVRWLCTQRGPITLWQNIAWCALHVGWRSPHQQHDVVEYLTYLRPSLGIPLASGRWQSRQNIDNSCLALDEGQTWPLLLPAPLRALAPQGDESLSLQFLIDEWMHSQAGLHGLVTEPLALLLQVNRFVHSPAGISKVEVPVSPEPNIYVPRFTNSLDAADPLALQYIRYCRVACILHFGASPSEGHYRAILYDTTLGALITDDGTSAARTFGSGDQEGSIWSPQEVDCTQCRGTDPAQIGAEQGWGVAVFRAGEGERAATWKPLLDLFGPVVTDSSSELSLGAEAGSNNTGELSAMAEALLWLRDEAPTLEGAVLVYDSEYTANILLGRNQAHKNREMAERLQTLLCAVRAQRPLQLRYVKGHSGSRGNERADLLAARDSQRSQRVLWISPQDPQHCVPGGATLPRAGGVGLSGQQLLPPKQQRPVWLRCNGKEPLRYFLREPRLLCLRLATKAELGQYVTNVVDAMLAVVHQQRMHIHQVDTCLNQCRILEQLQWEDAVRSIQCSASRVLRAVEFAPNLKDRTRAMHLALAAALALELPKDQLLWRLCHILAQRTSQVMPHFPVLETLVKQADGRQKGSAPLRRHLQLGRRR</sequence>
<feature type="compositionally biased region" description="Basic residues" evidence="1">
    <location>
        <begin position="1566"/>
        <end position="1575"/>
    </location>
</feature>
<dbReference type="Pfam" id="PF00075">
    <property type="entry name" value="RNase_H"/>
    <property type="match status" value="1"/>
</dbReference>
<evidence type="ECO:0000259" key="3">
    <source>
        <dbReference type="PROSITE" id="PS50879"/>
    </source>
</evidence>
<dbReference type="Proteomes" id="UP000186817">
    <property type="component" value="Unassembled WGS sequence"/>
</dbReference>
<dbReference type="Pfam" id="PF00078">
    <property type="entry name" value="RVT_1"/>
    <property type="match status" value="1"/>
</dbReference>
<dbReference type="PANTHER" id="PTHR19446">
    <property type="entry name" value="REVERSE TRANSCRIPTASES"/>
    <property type="match status" value="1"/>
</dbReference>
<evidence type="ECO:0000313" key="4">
    <source>
        <dbReference type="EMBL" id="OLQ04105.1"/>
    </source>
</evidence>
<feature type="domain" description="Reverse transcriptase" evidence="2">
    <location>
        <begin position="1089"/>
        <end position="1357"/>
    </location>
</feature>
<dbReference type="InterPro" id="IPR012337">
    <property type="entry name" value="RNaseH-like_sf"/>
</dbReference>
<reference evidence="4 5" key="1">
    <citation type="submission" date="2016-02" db="EMBL/GenBank/DDBJ databases">
        <title>Genome analysis of coral dinoflagellate symbionts highlights evolutionary adaptations to a symbiotic lifestyle.</title>
        <authorList>
            <person name="Aranda M."/>
            <person name="Li Y."/>
            <person name="Liew Y.J."/>
            <person name="Baumgarten S."/>
            <person name="Simakov O."/>
            <person name="Wilson M."/>
            <person name="Piel J."/>
            <person name="Ashoor H."/>
            <person name="Bougouffa S."/>
            <person name="Bajic V.B."/>
            <person name="Ryu T."/>
            <person name="Ravasi T."/>
            <person name="Bayer T."/>
            <person name="Micklem G."/>
            <person name="Kim H."/>
            <person name="Bhak J."/>
            <person name="Lajeunesse T.C."/>
            <person name="Voolstra C.R."/>
        </authorList>
    </citation>
    <scope>NUCLEOTIDE SEQUENCE [LARGE SCALE GENOMIC DNA]</scope>
    <source>
        <strain evidence="4 5">CCMP2467</strain>
    </source>
</reference>
<dbReference type="InterPro" id="IPR036397">
    <property type="entry name" value="RNaseH_sf"/>
</dbReference>
<dbReference type="OrthoDB" id="419176at2759"/>
<dbReference type="PROSITE" id="PS50879">
    <property type="entry name" value="RNASE_H_1"/>
    <property type="match status" value="1"/>
</dbReference>
<keyword evidence="4" id="KW-0548">Nucleotidyltransferase</keyword>
<dbReference type="SUPFAM" id="SSF54001">
    <property type="entry name" value="Cysteine proteinases"/>
    <property type="match status" value="1"/>
</dbReference>
<feature type="compositionally biased region" description="Basic and acidic residues" evidence="1">
    <location>
        <begin position="1576"/>
        <end position="1587"/>
    </location>
</feature>
<feature type="compositionally biased region" description="Low complexity" evidence="1">
    <location>
        <begin position="352"/>
        <end position="361"/>
    </location>
</feature>
<evidence type="ECO:0000313" key="5">
    <source>
        <dbReference type="Proteomes" id="UP000186817"/>
    </source>
</evidence>
<keyword evidence="5" id="KW-1185">Reference proteome</keyword>
<feature type="region of interest" description="Disordered" evidence="1">
    <location>
        <begin position="1471"/>
        <end position="1587"/>
    </location>
</feature>
<accession>A0A1Q9E9K4</accession>
<dbReference type="InterPro" id="IPR002156">
    <property type="entry name" value="RNaseH_domain"/>
</dbReference>
<dbReference type="GO" id="GO:0003676">
    <property type="term" value="F:nucleic acid binding"/>
    <property type="evidence" value="ECO:0007669"/>
    <property type="project" value="InterPro"/>
</dbReference>
<dbReference type="GO" id="GO:0004523">
    <property type="term" value="F:RNA-DNA hybrid ribonuclease activity"/>
    <property type="evidence" value="ECO:0007669"/>
    <property type="project" value="InterPro"/>
</dbReference>
<proteinExistence type="predicted"/>
<dbReference type="InterPro" id="IPR000477">
    <property type="entry name" value="RT_dom"/>
</dbReference>
<dbReference type="EMBL" id="LSRX01000218">
    <property type="protein sequence ID" value="OLQ04105.1"/>
    <property type="molecule type" value="Genomic_DNA"/>
</dbReference>
<dbReference type="InterPro" id="IPR038765">
    <property type="entry name" value="Papain-like_cys_pep_sf"/>
</dbReference>